<evidence type="ECO:0000256" key="8">
    <source>
        <dbReference type="ARBA" id="ARBA00023136"/>
    </source>
</evidence>
<feature type="transmembrane region" description="Helical" evidence="11">
    <location>
        <begin position="12"/>
        <end position="33"/>
    </location>
</feature>
<dbReference type="AlphaFoldDB" id="A0A8H2SI73"/>
<dbReference type="PROSITE" id="PS00756">
    <property type="entry name" value="SECY_2"/>
    <property type="match status" value="1"/>
</dbReference>
<organism evidence="12 13">
    <name type="scientific">Nitzschia inconspicua</name>
    <dbReference type="NCBI Taxonomy" id="303405"/>
    <lineage>
        <taxon>Eukaryota</taxon>
        <taxon>Sar</taxon>
        <taxon>Stramenopiles</taxon>
        <taxon>Ochrophyta</taxon>
        <taxon>Bacillariophyta</taxon>
        <taxon>Bacillariophyceae</taxon>
        <taxon>Bacillariophycidae</taxon>
        <taxon>Bacillariales</taxon>
        <taxon>Bacillariaceae</taxon>
        <taxon>Nitzschia</taxon>
    </lineage>
</organism>
<comment type="subcellular location">
    <subcellularLocation>
        <location evidence="1 9">Membrane</location>
        <topology evidence="1 9">Multi-pass membrane protein</topology>
    </subcellularLocation>
</comment>
<evidence type="ECO:0000256" key="3">
    <source>
        <dbReference type="ARBA" id="ARBA00022448"/>
    </source>
</evidence>
<dbReference type="GO" id="GO:0015031">
    <property type="term" value="P:protein transport"/>
    <property type="evidence" value="ECO:0007669"/>
    <property type="project" value="UniProtKB-KW"/>
</dbReference>
<dbReference type="InterPro" id="IPR026593">
    <property type="entry name" value="SecY"/>
</dbReference>
<protein>
    <submittedName>
        <fullName evidence="12">Preprotein translocase subunit SecY</fullName>
    </submittedName>
</protein>
<feature type="transmembrane region" description="Helical" evidence="11">
    <location>
        <begin position="207"/>
        <end position="227"/>
    </location>
</feature>
<dbReference type="Proteomes" id="UP000693970">
    <property type="component" value="Plastid Pltd"/>
</dbReference>
<dbReference type="NCBIfam" id="TIGR00967">
    <property type="entry name" value="3a0501s007"/>
    <property type="match status" value="1"/>
</dbReference>
<dbReference type="GO" id="GO:0016020">
    <property type="term" value="C:membrane"/>
    <property type="evidence" value="ECO:0007669"/>
    <property type="project" value="UniProtKB-SubCell"/>
</dbReference>
<keyword evidence="5 9" id="KW-0653">Protein transport</keyword>
<dbReference type="Gene3D" id="1.10.3370.10">
    <property type="entry name" value="SecY subunit domain"/>
    <property type="match status" value="1"/>
</dbReference>
<dbReference type="SUPFAM" id="SSF103491">
    <property type="entry name" value="Preprotein translocase SecY subunit"/>
    <property type="match status" value="1"/>
</dbReference>
<keyword evidence="4 9" id="KW-0812">Transmembrane</keyword>
<evidence type="ECO:0000256" key="11">
    <source>
        <dbReference type="SAM" id="Phobius"/>
    </source>
</evidence>
<dbReference type="EMBL" id="MW971520">
    <property type="protein sequence ID" value="QXE46133.1"/>
    <property type="molecule type" value="Genomic_DNA"/>
</dbReference>
<dbReference type="PIRSF" id="PIRSF004557">
    <property type="entry name" value="SecY"/>
    <property type="match status" value="1"/>
</dbReference>
<feature type="transmembrane region" description="Helical" evidence="11">
    <location>
        <begin position="65"/>
        <end position="92"/>
    </location>
</feature>
<feature type="transmembrane region" description="Helical" evidence="11">
    <location>
        <begin position="169"/>
        <end position="187"/>
    </location>
</feature>
<feature type="transmembrane region" description="Helical" evidence="11">
    <location>
        <begin position="302"/>
        <end position="327"/>
    </location>
</feature>
<dbReference type="Pfam" id="PF00344">
    <property type="entry name" value="SecY"/>
    <property type="match status" value="1"/>
</dbReference>
<evidence type="ECO:0000256" key="5">
    <source>
        <dbReference type="ARBA" id="ARBA00022927"/>
    </source>
</evidence>
<evidence type="ECO:0000256" key="9">
    <source>
        <dbReference type="RuleBase" id="RU003484"/>
    </source>
</evidence>
<evidence type="ECO:0000256" key="4">
    <source>
        <dbReference type="ARBA" id="ARBA00022692"/>
    </source>
</evidence>
<sequence length="426" mass="47622">MKSKNSNKLKDILLPRILLTIGILLLIRTGTFLPVPGIDPIDLDCYIQRTPVAKNLISTFAGDSAFVIGLFTLNIFPFVNATIFVQLLIAFSPRLAQLQKEGDFEGKRTISRLTRNITLFVSIAQSVGVALYLRPALFEWNILLASEIVLWLTSGAMIVLWLSEIITDYGLGNGSSLLIYINIVSNLPNLSKKLLLENSETSVFLSFTSIIILLVLGLASFYGIVFLQNGTLRIPLISARQLNQSSFQDRNRKANYLPLRFNQAGVMPVILTTSFLVVPRYLINLGIFPWLESLASFKSNLFVQLIYWIGYFVLILAFSSFYSSIVLNPKDLSDQLQKQAVKIAGVRPGVSTVLYLKREIQRITRFGAILLASLTIIPNFIESTYHLTGLNGLSTTSFLILGGVILDLKREVNDILLSDIYRDLYQ</sequence>
<keyword evidence="6 11" id="KW-1133">Transmembrane helix</keyword>
<feature type="transmembrane region" description="Helical" evidence="11">
    <location>
        <begin position="140"/>
        <end position="162"/>
    </location>
</feature>
<keyword evidence="3 9" id="KW-0813">Transport</keyword>
<comment type="similarity">
    <text evidence="2 10">Belongs to the SecY/SEC61-alpha family.</text>
</comment>
<feature type="transmembrane region" description="Helical" evidence="11">
    <location>
        <begin position="113"/>
        <end position="134"/>
    </location>
</feature>
<dbReference type="PROSITE" id="PS00755">
    <property type="entry name" value="SECY_1"/>
    <property type="match status" value="1"/>
</dbReference>
<dbReference type="PANTHER" id="PTHR10906">
    <property type="entry name" value="SECY/SEC61-ALPHA FAMILY MEMBER"/>
    <property type="match status" value="1"/>
</dbReference>
<evidence type="ECO:0000256" key="2">
    <source>
        <dbReference type="ARBA" id="ARBA00005751"/>
    </source>
</evidence>
<evidence type="ECO:0000256" key="10">
    <source>
        <dbReference type="RuleBase" id="RU004349"/>
    </source>
</evidence>
<evidence type="ECO:0000256" key="1">
    <source>
        <dbReference type="ARBA" id="ARBA00004141"/>
    </source>
</evidence>
<dbReference type="InterPro" id="IPR002208">
    <property type="entry name" value="SecY/SEC61-alpha"/>
</dbReference>
<keyword evidence="7 9" id="KW-0811">Translocation</keyword>
<dbReference type="PRINTS" id="PR00303">
    <property type="entry name" value="SECYTRNLCASE"/>
</dbReference>
<keyword evidence="13" id="KW-1185">Reference proteome</keyword>
<reference evidence="12" key="1">
    <citation type="journal article" date="2021" name="Sci. Rep.">
        <title>Diploid genomic architecture of Nitzschia inconspicua, an elite biomass production diatom.</title>
        <authorList>
            <person name="Oliver A."/>
            <person name="Podell S."/>
            <person name="Pinowska A."/>
            <person name="Traller J.C."/>
            <person name="Smith S.R."/>
            <person name="McClure R."/>
            <person name="Beliaev A."/>
            <person name="Bohutskyi P."/>
            <person name="Hill E.A."/>
            <person name="Rabines A."/>
            <person name="Zheng H."/>
            <person name="Allen L.Z."/>
            <person name="Kuo A."/>
            <person name="Grigoriev I.V."/>
            <person name="Allen A.E."/>
            <person name="Hazlebeck D."/>
            <person name="Allen E.E."/>
        </authorList>
    </citation>
    <scope>NUCLEOTIDE SEQUENCE</scope>
    <source>
        <strain evidence="12">Hildebrandi</strain>
    </source>
</reference>
<dbReference type="OrthoDB" id="38192at2759"/>
<evidence type="ECO:0000313" key="12">
    <source>
        <dbReference type="EMBL" id="QXE46133.1"/>
    </source>
</evidence>
<name>A0A8H2SI73_9STRA</name>
<dbReference type="InterPro" id="IPR023201">
    <property type="entry name" value="SecY_dom_sf"/>
</dbReference>
<proteinExistence type="inferred from homology"/>
<feature type="transmembrane region" description="Helical" evidence="11">
    <location>
        <begin position="363"/>
        <end position="381"/>
    </location>
</feature>
<gene>
    <name evidence="12" type="primary">secY</name>
    <name evidence="12" type="ORF">IV203_000055</name>
</gene>
<evidence type="ECO:0000313" key="13">
    <source>
        <dbReference type="Proteomes" id="UP000693970"/>
    </source>
</evidence>
<accession>A0A8H2SI73</accession>
<keyword evidence="12" id="KW-0934">Plastid</keyword>
<keyword evidence="8 11" id="KW-0472">Membrane</keyword>
<evidence type="ECO:0000256" key="7">
    <source>
        <dbReference type="ARBA" id="ARBA00023010"/>
    </source>
</evidence>
<dbReference type="InterPro" id="IPR030659">
    <property type="entry name" value="SecY_CS"/>
</dbReference>
<geneLocation type="plastid" evidence="12"/>
<feature type="transmembrane region" description="Helical" evidence="11">
    <location>
        <begin position="261"/>
        <end position="282"/>
    </location>
</feature>
<evidence type="ECO:0000256" key="6">
    <source>
        <dbReference type="ARBA" id="ARBA00022989"/>
    </source>
</evidence>
<dbReference type="HAMAP" id="MF_01465">
    <property type="entry name" value="SecY"/>
    <property type="match status" value="1"/>
</dbReference>